<evidence type="ECO:0000313" key="1">
    <source>
        <dbReference type="EMBL" id="GAA5193165.1"/>
    </source>
</evidence>
<proteinExistence type="predicted"/>
<keyword evidence="2" id="KW-1185">Reference proteome</keyword>
<dbReference type="CDD" id="cd03801">
    <property type="entry name" value="GT4_PimA-like"/>
    <property type="match status" value="1"/>
</dbReference>
<accession>A0ABP9SBN8</accession>
<dbReference type="InterPro" id="IPR050194">
    <property type="entry name" value="Glycosyltransferase_grp1"/>
</dbReference>
<reference evidence="2" key="1">
    <citation type="journal article" date="2019" name="Int. J. Syst. Evol. Microbiol.">
        <title>The Global Catalogue of Microorganisms (GCM) 10K type strain sequencing project: providing services to taxonomists for standard genome sequencing and annotation.</title>
        <authorList>
            <consortium name="The Broad Institute Genomics Platform"/>
            <consortium name="The Broad Institute Genome Sequencing Center for Infectious Disease"/>
            <person name="Wu L."/>
            <person name="Ma J."/>
        </authorList>
    </citation>
    <scope>NUCLEOTIDE SEQUENCE [LARGE SCALE GENOMIC DNA]</scope>
    <source>
        <strain evidence="2">JCM 18514</strain>
    </source>
</reference>
<evidence type="ECO:0008006" key="3">
    <source>
        <dbReference type="Google" id="ProtNLM"/>
    </source>
</evidence>
<gene>
    <name evidence="1" type="ORF">GCM10023346_17180</name>
</gene>
<dbReference type="PANTHER" id="PTHR45947:SF13">
    <property type="entry name" value="TRANSFERASE"/>
    <property type="match status" value="1"/>
</dbReference>
<name>A0ABP9SBN8_9MICC</name>
<dbReference type="Proteomes" id="UP001500200">
    <property type="component" value="Unassembled WGS sequence"/>
</dbReference>
<organism evidence="1 2">
    <name type="scientific">Arthrobacter gyeryongensis</name>
    <dbReference type="NCBI Taxonomy" id="1650592"/>
    <lineage>
        <taxon>Bacteria</taxon>
        <taxon>Bacillati</taxon>
        <taxon>Actinomycetota</taxon>
        <taxon>Actinomycetes</taxon>
        <taxon>Micrococcales</taxon>
        <taxon>Micrococcaceae</taxon>
        <taxon>Arthrobacter</taxon>
    </lineage>
</organism>
<dbReference type="SUPFAM" id="SSF53756">
    <property type="entry name" value="UDP-Glycosyltransferase/glycogen phosphorylase"/>
    <property type="match status" value="1"/>
</dbReference>
<dbReference type="Pfam" id="PF13692">
    <property type="entry name" value="Glyco_trans_1_4"/>
    <property type="match status" value="1"/>
</dbReference>
<dbReference type="PANTHER" id="PTHR45947">
    <property type="entry name" value="SULFOQUINOVOSYL TRANSFERASE SQD2"/>
    <property type="match status" value="1"/>
</dbReference>
<comment type="caution">
    <text evidence="1">The sequence shown here is derived from an EMBL/GenBank/DDBJ whole genome shotgun (WGS) entry which is preliminary data.</text>
</comment>
<dbReference type="EMBL" id="BAABKK010000010">
    <property type="protein sequence ID" value="GAA5193165.1"/>
    <property type="molecule type" value="Genomic_DNA"/>
</dbReference>
<protein>
    <recommendedName>
        <fullName evidence="3">Glycosyl transferase family 1 domain-containing protein</fullName>
    </recommendedName>
</protein>
<sequence length="198" mass="21804">MYSDAGLSLEKVRIIPNFVDGDEFMPDSRPGKDWIYLGRLTKEKGIEALIQHWPDDKTLRVFGDGPLISIAADQAKPNIIFEGRVSRGEIPAILADSQGLVFPSLCAEGAVPLTYVEALAAGRPVVAFSGNGAADDIDQSGSGETFSQWPDLAVALNKVESRHQVYTNRAYDHYRETFTNERWVGGISSLYSDVLDRR</sequence>
<dbReference type="Gene3D" id="3.40.50.2000">
    <property type="entry name" value="Glycogen Phosphorylase B"/>
    <property type="match status" value="1"/>
</dbReference>
<evidence type="ECO:0000313" key="2">
    <source>
        <dbReference type="Proteomes" id="UP001500200"/>
    </source>
</evidence>